<sequence length="127" mass="14408">MNQDQIIRMAWELGNSIAGCREWREVMRTRDNVRQDPEAWDLLLEYQEIRGMILEKEKRGENLTELDDLQLKSTEEGLKSNTLILQMIEAQEKFDNLMRAVYFTLNQGISGQTGCGGGCSSCGGGCE</sequence>
<dbReference type="InterPro" id="IPR010368">
    <property type="entry name" value="Com_YlbF"/>
</dbReference>
<dbReference type="Proteomes" id="UP000000378">
    <property type="component" value="Chromosome"/>
</dbReference>
<dbReference type="InterPro" id="IPR023378">
    <property type="entry name" value="YheA/YmcA-like_dom_sf"/>
</dbReference>
<gene>
    <name evidence="1" type="ordered locus">Slip_1072</name>
</gene>
<proteinExistence type="predicted"/>
<evidence type="ECO:0000313" key="1">
    <source>
        <dbReference type="EMBL" id="ADI01850.1"/>
    </source>
</evidence>
<dbReference type="HOGENOM" id="CLU_140243_1_1_9"/>
<protein>
    <recommendedName>
        <fullName evidence="3">YlbF family regulator</fullName>
    </recommendedName>
</protein>
<dbReference type="SUPFAM" id="SSF158622">
    <property type="entry name" value="YheA/YmcA-like"/>
    <property type="match status" value="1"/>
</dbReference>
<organism evidence="1 2">
    <name type="scientific">Syntrophothermus lipocalidus (strain DSM 12680 / TGB-C1)</name>
    <dbReference type="NCBI Taxonomy" id="643648"/>
    <lineage>
        <taxon>Bacteria</taxon>
        <taxon>Bacillati</taxon>
        <taxon>Bacillota</taxon>
        <taxon>Clostridia</taxon>
        <taxon>Eubacteriales</taxon>
        <taxon>Syntrophomonadaceae</taxon>
        <taxon>Syntrophothermus</taxon>
    </lineage>
</organism>
<dbReference type="KEGG" id="slp:Slip_1072"/>
<dbReference type="AlphaFoldDB" id="D7CMB5"/>
<reference evidence="2" key="1">
    <citation type="journal article" date="2010" name="Stand. Genomic Sci.">
        <title>Complete genome sequence of Syntrophothermus lipocalidus type strain (TGB-C1T).</title>
        <authorList>
            <consortium name="US DOE Joint Genome Institute (JGI-PGF)"/>
            <person name="Djao O."/>
            <person name="Zhang X."/>
            <person name="Lucas S."/>
            <person name="Lapidus A."/>
            <person name="Glavina Del Rio T."/>
            <person name="Nolan M."/>
            <person name="Tice H."/>
            <person name="Cheng J."/>
            <person name="Han C."/>
            <person name="Tapia R."/>
            <person name="Goodwin L."/>
            <person name="Pitluck S."/>
            <person name="Liolios K."/>
            <person name="Ivanova N."/>
            <person name="Mavromatis K."/>
            <person name="Mikhailova N."/>
            <person name="Ovchinnikova G."/>
            <person name="Pati A."/>
            <person name="Brambilla E."/>
            <person name="Chen A."/>
            <person name="Palaniappan K."/>
            <person name="Land M."/>
            <person name="Hauser L."/>
            <person name="Chang Y."/>
            <person name="Jeffries C."/>
            <person name="Rohde M."/>
            <person name="Sikorski J."/>
            <person name="Spring S."/>
            <person name="Goker M."/>
            <person name="Detter J."/>
            <person name="Woyke T."/>
            <person name="Bristow J."/>
            <person name="Eisen J."/>
            <person name="Markowitz V."/>
            <person name="Hugenholtz P."/>
            <person name="Kyrpides N."/>
            <person name="Klenk H."/>
        </authorList>
    </citation>
    <scope>NUCLEOTIDE SEQUENCE [LARGE SCALE GENOMIC DNA]</scope>
    <source>
        <strain evidence="2">DSM 12680 / TGB-C1</strain>
    </source>
</reference>
<name>D7CMB5_SYNLT</name>
<dbReference type="Gene3D" id="1.20.1500.10">
    <property type="entry name" value="YheA/YmcA-like"/>
    <property type="match status" value="1"/>
</dbReference>
<dbReference type="Pfam" id="PF06133">
    <property type="entry name" value="Com_YlbF"/>
    <property type="match status" value="1"/>
</dbReference>
<dbReference type="EMBL" id="CP002048">
    <property type="protein sequence ID" value="ADI01850.1"/>
    <property type="molecule type" value="Genomic_DNA"/>
</dbReference>
<dbReference type="RefSeq" id="WP_013175252.1">
    <property type="nucleotide sequence ID" value="NC_014220.1"/>
</dbReference>
<dbReference type="eggNOG" id="COG3679">
    <property type="taxonomic scope" value="Bacteria"/>
</dbReference>
<accession>D7CMB5</accession>
<reference evidence="1 2" key="2">
    <citation type="journal article" date="2010" name="Stand. Genomic Sci.">
        <title>Complete genome sequence of Syntrophothermus lipocalidus type strain (TGB-C1).</title>
        <authorList>
            <person name="Djao O.D."/>
            <person name="Zhang X."/>
            <person name="Lucas S."/>
            <person name="Lapidus A."/>
            <person name="Del Rio T.G."/>
            <person name="Nolan M."/>
            <person name="Tice H."/>
            <person name="Cheng J.F."/>
            <person name="Han C."/>
            <person name="Tapia R."/>
            <person name="Goodwin L."/>
            <person name="Pitluck S."/>
            <person name="Liolios K."/>
            <person name="Ivanova N."/>
            <person name="Mavromatis K."/>
            <person name="Mikhailova N."/>
            <person name="Ovchinnikova G."/>
            <person name="Pati A."/>
            <person name="Brambilla E."/>
            <person name="Chen A."/>
            <person name="Palaniappan K."/>
            <person name="Land M."/>
            <person name="Hauser L."/>
            <person name="Chang Y.J."/>
            <person name="Jeffries C.D."/>
            <person name="Rohde M."/>
            <person name="Sikorski J."/>
            <person name="Spring S."/>
            <person name="Goker M."/>
            <person name="Detter J.C."/>
            <person name="Woyke T."/>
            <person name="Bristow J."/>
            <person name="Eisen J.A."/>
            <person name="Markowitz V."/>
            <person name="Hugenholtz P."/>
            <person name="Kyrpides N.C."/>
            <person name="Klenk H.P."/>
        </authorList>
    </citation>
    <scope>NUCLEOTIDE SEQUENCE [LARGE SCALE GENOMIC DNA]</scope>
    <source>
        <strain evidence="2">DSM 12680 / TGB-C1</strain>
    </source>
</reference>
<evidence type="ECO:0008006" key="3">
    <source>
        <dbReference type="Google" id="ProtNLM"/>
    </source>
</evidence>
<evidence type="ECO:0000313" key="2">
    <source>
        <dbReference type="Proteomes" id="UP000000378"/>
    </source>
</evidence>
<dbReference type="STRING" id="643648.Slip_1072"/>
<keyword evidence="2" id="KW-1185">Reference proteome</keyword>